<evidence type="ECO:0000313" key="2">
    <source>
        <dbReference type="EMBL" id="MFD0766529.1"/>
    </source>
</evidence>
<keyword evidence="1" id="KW-0732">Signal</keyword>
<keyword evidence="3" id="KW-1185">Reference proteome</keyword>
<dbReference type="EMBL" id="JBHTIA010000012">
    <property type="protein sequence ID" value="MFD0766529.1"/>
    <property type="molecule type" value="Genomic_DNA"/>
</dbReference>
<protein>
    <recommendedName>
        <fullName evidence="4">Lipoprotein</fullName>
    </recommendedName>
</protein>
<dbReference type="Proteomes" id="UP001597073">
    <property type="component" value="Unassembled WGS sequence"/>
</dbReference>
<feature type="chain" id="PRO_5045182230" description="Lipoprotein" evidence="1">
    <location>
        <begin position="24"/>
        <end position="281"/>
    </location>
</feature>
<evidence type="ECO:0000313" key="3">
    <source>
        <dbReference type="Proteomes" id="UP001597073"/>
    </source>
</evidence>
<comment type="caution">
    <text evidence="2">The sequence shown here is derived from an EMBL/GenBank/DDBJ whole genome shotgun (WGS) entry which is preliminary data.</text>
</comment>
<organism evidence="2 3">
    <name type="scientific">Mucilaginibacter lutimaris</name>
    <dbReference type="NCBI Taxonomy" id="931629"/>
    <lineage>
        <taxon>Bacteria</taxon>
        <taxon>Pseudomonadati</taxon>
        <taxon>Bacteroidota</taxon>
        <taxon>Sphingobacteriia</taxon>
        <taxon>Sphingobacteriales</taxon>
        <taxon>Sphingobacteriaceae</taxon>
        <taxon>Mucilaginibacter</taxon>
    </lineage>
</organism>
<proteinExistence type="predicted"/>
<name>A0ABW2ZJW8_9SPHI</name>
<reference evidence="3" key="1">
    <citation type="journal article" date="2019" name="Int. J. Syst. Evol. Microbiol.">
        <title>The Global Catalogue of Microorganisms (GCM) 10K type strain sequencing project: providing services to taxonomists for standard genome sequencing and annotation.</title>
        <authorList>
            <consortium name="The Broad Institute Genomics Platform"/>
            <consortium name="The Broad Institute Genome Sequencing Center for Infectious Disease"/>
            <person name="Wu L."/>
            <person name="Ma J."/>
        </authorList>
    </citation>
    <scope>NUCLEOTIDE SEQUENCE [LARGE SCALE GENOMIC DNA]</scope>
    <source>
        <strain evidence="3">CCUG 60742</strain>
    </source>
</reference>
<feature type="signal peptide" evidence="1">
    <location>
        <begin position="1"/>
        <end position="23"/>
    </location>
</feature>
<accession>A0ABW2ZJW8</accession>
<evidence type="ECO:0008006" key="4">
    <source>
        <dbReference type="Google" id="ProtNLM"/>
    </source>
</evidence>
<gene>
    <name evidence="2" type="ORF">ACFQZI_16835</name>
</gene>
<evidence type="ECO:0000256" key="1">
    <source>
        <dbReference type="SAM" id="SignalP"/>
    </source>
</evidence>
<dbReference type="RefSeq" id="WP_377144555.1">
    <property type="nucleotide sequence ID" value="NZ_JBHTIA010000012.1"/>
</dbReference>
<sequence length="281" mass="31050">MKTLTFTLLTVCCFILISCSRYQLNVISSQNSNKNQQTGDLEFENDSVKIAYSFYGPDAPVTVNIQNKLDKPLYIDWQRSAMIIEGRAVSYVADKIAVNGRVDTQTDTYHYNTNSAFSNPSYTTGSINAVANLPKTATFLPPHSQASNTSIRLTQGFLSIPDSAFNKSKMTRIYEDTVDPINVKMADFTAQNSPLKFRSYLTLYIVNGNEVKPVNYQNDFFVSRSLTTTTNPKDLTEFNQQRGDYFINSKATGYGKTMATIGVVTAVGAAGALSSSQNNSK</sequence>
<dbReference type="PROSITE" id="PS51257">
    <property type="entry name" value="PROKAR_LIPOPROTEIN"/>
    <property type="match status" value="1"/>
</dbReference>